<evidence type="ECO:0000256" key="3">
    <source>
        <dbReference type="ARBA" id="ARBA00022475"/>
    </source>
</evidence>
<evidence type="ECO:0000313" key="9">
    <source>
        <dbReference type="Proteomes" id="UP000321424"/>
    </source>
</evidence>
<comment type="subcellular location">
    <subcellularLocation>
        <location evidence="1">Cell membrane</location>
        <topology evidence="1">Multi-pass membrane protein</topology>
    </subcellularLocation>
</comment>
<dbReference type="Pfam" id="PF03994">
    <property type="entry name" value="DUF350"/>
    <property type="match status" value="1"/>
</dbReference>
<name>A0A511MUC8_9NOCA</name>
<accession>A0A511MUC8</accession>
<dbReference type="EMBL" id="BJXA01000144">
    <property type="protein sequence ID" value="GEM44205.1"/>
    <property type="molecule type" value="Genomic_DNA"/>
</dbReference>
<feature type="transmembrane region" description="Helical" evidence="7">
    <location>
        <begin position="133"/>
        <end position="151"/>
    </location>
</feature>
<evidence type="ECO:0000256" key="5">
    <source>
        <dbReference type="ARBA" id="ARBA00022989"/>
    </source>
</evidence>
<organism evidence="8 9">
    <name type="scientific">Nocardia ninae NBRC 108245</name>
    <dbReference type="NCBI Taxonomy" id="1210091"/>
    <lineage>
        <taxon>Bacteria</taxon>
        <taxon>Bacillati</taxon>
        <taxon>Actinomycetota</taxon>
        <taxon>Actinomycetes</taxon>
        <taxon>Mycobacteriales</taxon>
        <taxon>Nocardiaceae</taxon>
        <taxon>Nocardia</taxon>
    </lineage>
</organism>
<dbReference type="AlphaFoldDB" id="A0A511MUC8"/>
<comment type="caution">
    <text evidence="8">The sequence shown here is derived from an EMBL/GenBank/DDBJ whole genome shotgun (WGS) entry which is preliminary data.</text>
</comment>
<feature type="transmembrane region" description="Helical" evidence="7">
    <location>
        <begin position="60"/>
        <end position="79"/>
    </location>
</feature>
<evidence type="ECO:0000256" key="7">
    <source>
        <dbReference type="SAM" id="Phobius"/>
    </source>
</evidence>
<reference evidence="8 9" key="1">
    <citation type="submission" date="2019-07" db="EMBL/GenBank/DDBJ databases">
        <title>Whole genome shotgun sequence of Nocardia ninae NBRC 108245.</title>
        <authorList>
            <person name="Hosoyama A."/>
            <person name="Uohara A."/>
            <person name="Ohji S."/>
            <person name="Ichikawa N."/>
        </authorList>
    </citation>
    <scope>NUCLEOTIDE SEQUENCE [LARGE SCALE GENOMIC DNA]</scope>
    <source>
        <strain evidence="8 9">NBRC 108245</strain>
    </source>
</reference>
<evidence type="ECO:0000256" key="2">
    <source>
        <dbReference type="ARBA" id="ARBA00005779"/>
    </source>
</evidence>
<dbReference type="GO" id="GO:0005886">
    <property type="term" value="C:plasma membrane"/>
    <property type="evidence" value="ECO:0007669"/>
    <property type="project" value="UniProtKB-SubCell"/>
</dbReference>
<proteinExistence type="inferred from homology"/>
<comment type="similarity">
    <text evidence="2">Belongs to the UPF0719 family.</text>
</comment>
<gene>
    <name evidence="8" type="ORF">NN4_87240</name>
</gene>
<sequence>MMTAVALESGYWSSLGEGVGAIILYALIGLVLMLVGFYAIDLTTPGHLRGLVVEGKPNAIIVTAAGMISMAFIVVLAILAVGSGGKLSEGLIAALVYGLVGIIAQVISVRVLEKALGIDIGAALHADTYTTEVLVVAAAHFALGLVVAFAIL</sequence>
<protein>
    <submittedName>
        <fullName evidence="8">DUF350 domain-containing protein</fullName>
    </submittedName>
</protein>
<evidence type="ECO:0000313" key="8">
    <source>
        <dbReference type="EMBL" id="GEM44205.1"/>
    </source>
</evidence>
<evidence type="ECO:0000256" key="6">
    <source>
        <dbReference type="ARBA" id="ARBA00023136"/>
    </source>
</evidence>
<keyword evidence="6 7" id="KW-0472">Membrane</keyword>
<dbReference type="InterPro" id="IPR007140">
    <property type="entry name" value="DUF350"/>
</dbReference>
<feature type="transmembrane region" description="Helical" evidence="7">
    <location>
        <begin position="91"/>
        <end position="112"/>
    </location>
</feature>
<evidence type="ECO:0000256" key="1">
    <source>
        <dbReference type="ARBA" id="ARBA00004651"/>
    </source>
</evidence>
<keyword evidence="9" id="KW-1185">Reference proteome</keyword>
<feature type="transmembrane region" description="Helical" evidence="7">
    <location>
        <begin position="20"/>
        <end position="40"/>
    </location>
</feature>
<keyword evidence="4 7" id="KW-0812">Transmembrane</keyword>
<keyword evidence="3" id="KW-1003">Cell membrane</keyword>
<keyword evidence="5 7" id="KW-1133">Transmembrane helix</keyword>
<dbReference type="Proteomes" id="UP000321424">
    <property type="component" value="Unassembled WGS sequence"/>
</dbReference>
<evidence type="ECO:0000256" key="4">
    <source>
        <dbReference type="ARBA" id="ARBA00022692"/>
    </source>
</evidence>